<proteinExistence type="predicted"/>
<name>A0AC35FZQ6_9BILA</name>
<organism evidence="1 2">
    <name type="scientific">Panagrolaimus sp. PS1159</name>
    <dbReference type="NCBI Taxonomy" id="55785"/>
    <lineage>
        <taxon>Eukaryota</taxon>
        <taxon>Metazoa</taxon>
        <taxon>Ecdysozoa</taxon>
        <taxon>Nematoda</taxon>
        <taxon>Chromadorea</taxon>
        <taxon>Rhabditida</taxon>
        <taxon>Tylenchina</taxon>
        <taxon>Panagrolaimomorpha</taxon>
        <taxon>Panagrolaimoidea</taxon>
        <taxon>Panagrolaimidae</taxon>
        <taxon>Panagrolaimus</taxon>
    </lineage>
</organism>
<dbReference type="WBParaSite" id="PS1159_v2.g22526.t2">
    <property type="protein sequence ID" value="PS1159_v2.g22526.t2"/>
    <property type="gene ID" value="PS1159_v2.g22526"/>
</dbReference>
<accession>A0AC35FZQ6</accession>
<evidence type="ECO:0000313" key="2">
    <source>
        <dbReference type="WBParaSite" id="PS1159_v2.g22526.t2"/>
    </source>
</evidence>
<reference evidence="2" key="1">
    <citation type="submission" date="2022-11" db="UniProtKB">
        <authorList>
            <consortium name="WormBaseParasite"/>
        </authorList>
    </citation>
    <scope>IDENTIFICATION</scope>
</reference>
<sequence length="124" mass="14169">MKLIVFLFVAFVVIQTIAAKPIEIESEEAMGEVDPTKLHRAIKNVAKIQKALKAVEDEYRAQQWEETPQKSIHRKSFGKDVDEYRAQQWEETPQKSIHRKSLGSDFATVGKGVGNVIDFFGKFF</sequence>
<evidence type="ECO:0000313" key="1">
    <source>
        <dbReference type="Proteomes" id="UP000887580"/>
    </source>
</evidence>
<dbReference type="Proteomes" id="UP000887580">
    <property type="component" value="Unplaced"/>
</dbReference>
<protein>
    <submittedName>
        <fullName evidence="2">Uncharacterized protein</fullName>
    </submittedName>
</protein>